<dbReference type="PANTHER" id="PTHR38011:SF11">
    <property type="entry name" value="2,5-DIAMINO-6-RIBOSYLAMINO-4(3H)-PYRIMIDINONE 5'-PHOSPHATE REDUCTASE"/>
    <property type="match status" value="1"/>
</dbReference>
<evidence type="ECO:0000259" key="1">
    <source>
        <dbReference type="Pfam" id="PF01872"/>
    </source>
</evidence>
<dbReference type="InterPro" id="IPR002734">
    <property type="entry name" value="RibDG_C"/>
</dbReference>
<dbReference type="Pfam" id="PF01872">
    <property type="entry name" value="RibD_C"/>
    <property type="match status" value="1"/>
</dbReference>
<dbReference type="RefSeq" id="WP_121896425.1">
    <property type="nucleotide sequence ID" value="NZ_RCNT01000001.1"/>
</dbReference>
<reference evidence="2 3" key="1">
    <citation type="submission" date="2018-10" db="EMBL/GenBank/DDBJ databases">
        <authorList>
            <person name="Jung H.S."/>
            <person name="Jeon C.O."/>
        </authorList>
    </citation>
    <scope>NUCLEOTIDE SEQUENCE [LARGE SCALE GENOMIC DNA]</scope>
    <source>
        <strain evidence="2 3">MA-7-27</strain>
    </source>
</reference>
<dbReference type="InterPro" id="IPR024072">
    <property type="entry name" value="DHFR-like_dom_sf"/>
</dbReference>
<dbReference type="GO" id="GO:0009231">
    <property type="term" value="P:riboflavin biosynthetic process"/>
    <property type="evidence" value="ECO:0007669"/>
    <property type="project" value="InterPro"/>
</dbReference>
<dbReference type="PANTHER" id="PTHR38011">
    <property type="entry name" value="DIHYDROFOLATE REDUCTASE FAMILY PROTEIN (AFU_ORTHOLOGUE AFUA_8G06820)"/>
    <property type="match status" value="1"/>
</dbReference>
<gene>
    <name evidence="2" type="ORF">D9R08_02615</name>
</gene>
<comment type="caution">
    <text evidence="2">The sequence shown here is derived from an EMBL/GenBank/DDBJ whole genome shotgun (WGS) entry which is preliminary data.</text>
</comment>
<proteinExistence type="predicted"/>
<protein>
    <submittedName>
        <fullName evidence="2">Deaminase</fullName>
    </submittedName>
</protein>
<dbReference type="EMBL" id="RCNT01000001">
    <property type="protein sequence ID" value="RMA43835.1"/>
    <property type="molecule type" value="Genomic_DNA"/>
</dbReference>
<evidence type="ECO:0000313" key="2">
    <source>
        <dbReference type="EMBL" id="RMA43835.1"/>
    </source>
</evidence>
<organism evidence="2 3">
    <name type="scientific">Rhodophyticola porphyridii</name>
    <dbReference type="NCBI Taxonomy" id="1852017"/>
    <lineage>
        <taxon>Bacteria</taxon>
        <taxon>Pseudomonadati</taxon>
        <taxon>Pseudomonadota</taxon>
        <taxon>Alphaproteobacteria</taxon>
        <taxon>Rhodobacterales</taxon>
        <taxon>Roseobacteraceae</taxon>
        <taxon>Rhodophyticola</taxon>
    </lineage>
</organism>
<feature type="domain" description="Bacterial bifunctional deaminase-reductase C-terminal" evidence="1">
    <location>
        <begin position="4"/>
        <end position="151"/>
    </location>
</feature>
<dbReference type="Gene3D" id="3.40.430.10">
    <property type="entry name" value="Dihydrofolate Reductase, subunit A"/>
    <property type="match status" value="1"/>
</dbReference>
<dbReference type="AlphaFoldDB" id="A0A3L9Y8J3"/>
<dbReference type="OrthoDB" id="7949219at2"/>
<dbReference type="InterPro" id="IPR050765">
    <property type="entry name" value="Riboflavin_Biosynth_HTPR"/>
</dbReference>
<dbReference type="Proteomes" id="UP000281343">
    <property type="component" value="Unassembled WGS sequence"/>
</dbReference>
<accession>A0A3L9Y8J3</accession>
<evidence type="ECO:0000313" key="3">
    <source>
        <dbReference type="Proteomes" id="UP000281343"/>
    </source>
</evidence>
<name>A0A3L9Y8J3_9RHOB</name>
<dbReference type="GO" id="GO:0008703">
    <property type="term" value="F:5-amino-6-(5-phosphoribosylamino)uracil reductase activity"/>
    <property type="evidence" value="ECO:0007669"/>
    <property type="project" value="InterPro"/>
</dbReference>
<dbReference type="SUPFAM" id="SSF53597">
    <property type="entry name" value="Dihydrofolate reductase-like"/>
    <property type="match status" value="1"/>
</dbReference>
<keyword evidence="3" id="KW-1185">Reference proteome</keyword>
<sequence length="176" mass="18778">MHPIIYDVAVSADGFIAGPNADISAFPHQGTVVDDYMARLRGYSTVLMGRATYEFGYGFGLLPGANPYPWARGIVVSSGLALPETADVEIWRAAPESALRALREASAGPIYLCGGGVLAAHLLAMGQIDRLRLKRAPILLGGGVPLFAAMARPPVLTLREQRDHADGLIYQEFALS</sequence>